<dbReference type="Proteomes" id="UP000530571">
    <property type="component" value="Unassembled WGS sequence"/>
</dbReference>
<dbReference type="AlphaFoldDB" id="A0A7W6KNC7"/>
<feature type="compositionally biased region" description="Low complexity" evidence="1">
    <location>
        <begin position="70"/>
        <end position="79"/>
    </location>
</feature>
<dbReference type="Pfam" id="PF07750">
    <property type="entry name" value="GcrA"/>
    <property type="match status" value="1"/>
</dbReference>
<proteinExistence type="predicted"/>
<evidence type="ECO:0000313" key="3">
    <source>
        <dbReference type="Proteomes" id="UP000530571"/>
    </source>
</evidence>
<evidence type="ECO:0000313" key="2">
    <source>
        <dbReference type="EMBL" id="MBB4124320.1"/>
    </source>
</evidence>
<accession>A0A7W6KNC7</accession>
<evidence type="ECO:0000256" key="1">
    <source>
        <dbReference type="SAM" id="MobiDB-lite"/>
    </source>
</evidence>
<gene>
    <name evidence="2" type="ORF">GGR30_004276</name>
</gene>
<dbReference type="EMBL" id="JACIDZ010000020">
    <property type="protein sequence ID" value="MBB4124320.1"/>
    <property type="molecule type" value="Genomic_DNA"/>
</dbReference>
<name>A0A7W6KNC7_9HYPH</name>
<keyword evidence="3" id="KW-1185">Reference proteome</keyword>
<feature type="region of interest" description="Disordered" evidence="1">
    <location>
        <begin position="44"/>
        <end position="101"/>
    </location>
</feature>
<dbReference type="InterPro" id="IPR011681">
    <property type="entry name" value="GcrA"/>
</dbReference>
<sequence>MTRWNPEALDRMAKMYRGGETLAVIAAAFDVSRGVIAGLVSRNPERFPKGAVPRKPGPPKKPASEKAKAAKAGKTAKNGKAGRGRGKAPTHQQPTYPTAEDEALAAARRIEARRRAAIRAYDTRHMQIAGSKTVPFIDCGEFQCRLIITAGEDALGPDAPCCGRPVAEDSAYCPQHLKLMYRKPGRAT</sequence>
<organism evidence="2 3">
    <name type="scientific">Martelella radicis</name>
    <dbReference type="NCBI Taxonomy" id="1397476"/>
    <lineage>
        <taxon>Bacteria</taxon>
        <taxon>Pseudomonadati</taxon>
        <taxon>Pseudomonadota</taxon>
        <taxon>Alphaproteobacteria</taxon>
        <taxon>Hyphomicrobiales</taxon>
        <taxon>Aurantimonadaceae</taxon>
        <taxon>Martelella</taxon>
    </lineage>
</organism>
<dbReference type="RefSeq" id="WP_183490888.1">
    <property type="nucleotide sequence ID" value="NZ_JACIDZ010000020.1"/>
</dbReference>
<reference evidence="2 3" key="1">
    <citation type="submission" date="2020-08" db="EMBL/GenBank/DDBJ databases">
        <title>Genomic Encyclopedia of Type Strains, Phase IV (KMG-IV): sequencing the most valuable type-strain genomes for metagenomic binning, comparative biology and taxonomic classification.</title>
        <authorList>
            <person name="Goeker M."/>
        </authorList>
    </citation>
    <scope>NUCLEOTIDE SEQUENCE [LARGE SCALE GENOMIC DNA]</scope>
    <source>
        <strain evidence="2 3">DSM 28101</strain>
    </source>
</reference>
<comment type="caution">
    <text evidence="2">The sequence shown here is derived from an EMBL/GenBank/DDBJ whole genome shotgun (WGS) entry which is preliminary data.</text>
</comment>
<protein>
    <submittedName>
        <fullName evidence="2">GcrA cell cycle regulator</fullName>
    </submittedName>
</protein>